<organism evidence="2 3">
    <name type="scientific">Streptomyces thermocoprophilus</name>
    <dbReference type="NCBI Taxonomy" id="78356"/>
    <lineage>
        <taxon>Bacteria</taxon>
        <taxon>Bacillati</taxon>
        <taxon>Actinomycetota</taxon>
        <taxon>Actinomycetes</taxon>
        <taxon>Kitasatosporales</taxon>
        <taxon>Streptomycetaceae</taxon>
        <taxon>Streptomyces</taxon>
    </lineage>
</organism>
<sequence>MGDLERIIARRSELDTLAEELAKQLQEVQAEREELLVAERVLNRLAEQDRAEAEAAVVASPAPARVAGRAVLLIPHRGEGLDQAALPGDYRKILAIVRAADGPVQVRAVGEELGLEVAVRGKLEPLRAKMTKLADRGWLHKRPDGRFTARR</sequence>
<protein>
    <submittedName>
        <fullName evidence="2">Uncharacterized protein</fullName>
    </submittedName>
</protein>
<keyword evidence="1" id="KW-0175">Coiled coil</keyword>
<gene>
    <name evidence="2" type="ORF">ACFFRO_30790</name>
</gene>
<dbReference type="Proteomes" id="UP001589703">
    <property type="component" value="Unassembled WGS sequence"/>
</dbReference>
<comment type="caution">
    <text evidence="2">The sequence shown here is derived from an EMBL/GenBank/DDBJ whole genome shotgun (WGS) entry which is preliminary data.</text>
</comment>
<evidence type="ECO:0000256" key="1">
    <source>
        <dbReference type="SAM" id="Coils"/>
    </source>
</evidence>
<name>A0ABV5VNN9_9ACTN</name>
<feature type="coiled-coil region" evidence="1">
    <location>
        <begin position="4"/>
        <end position="48"/>
    </location>
</feature>
<accession>A0ABV5VNN9</accession>
<keyword evidence="3" id="KW-1185">Reference proteome</keyword>
<evidence type="ECO:0000313" key="3">
    <source>
        <dbReference type="Proteomes" id="UP001589703"/>
    </source>
</evidence>
<dbReference type="EMBL" id="JBHMAR010000121">
    <property type="protein sequence ID" value="MFB9739443.1"/>
    <property type="molecule type" value="Genomic_DNA"/>
</dbReference>
<dbReference type="RefSeq" id="WP_167998797.1">
    <property type="nucleotide sequence ID" value="NZ_JBHMAR010000121.1"/>
</dbReference>
<evidence type="ECO:0000313" key="2">
    <source>
        <dbReference type="EMBL" id="MFB9739443.1"/>
    </source>
</evidence>
<reference evidence="2 3" key="1">
    <citation type="submission" date="2024-09" db="EMBL/GenBank/DDBJ databases">
        <authorList>
            <person name="Sun Q."/>
            <person name="Mori K."/>
        </authorList>
    </citation>
    <scope>NUCLEOTIDE SEQUENCE [LARGE SCALE GENOMIC DNA]</scope>
    <source>
        <strain evidence="2 3">JCM 10918</strain>
    </source>
</reference>
<proteinExistence type="predicted"/>